<name>A0ABU9L0S3_9FLAO</name>
<dbReference type="PANTHER" id="PTHR11092:SF0">
    <property type="entry name" value="EPIMERASE FAMILY PROTEIN SDR39U1"/>
    <property type="match status" value="1"/>
</dbReference>
<comment type="similarity">
    <text evidence="1">Belongs to the NAD(P)-dependent epimerase/dehydratase family. SDR39U1 subfamily.</text>
</comment>
<dbReference type="InterPro" id="IPR010099">
    <property type="entry name" value="SDR39U1"/>
</dbReference>
<dbReference type="Gene3D" id="3.40.50.720">
    <property type="entry name" value="NAD(P)-binding Rossmann-like Domain"/>
    <property type="match status" value="1"/>
</dbReference>
<reference evidence="4 5" key="1">
    <citation type="submission" date="2024-04" db="EMBL/GenBank/DDBJ databases">
        <title>whole genome sequencing of Lutimonas vermicola strain IMCC1616.</title>
        <authorList>
            <person name="Bae S.S."/>
        </authorList>
    </citation>
    <scope>NUCLEOTIDE SEQUENCE [LARGE SCALE GENOMIC DNA]</scope>
    <source>
        <strain evidence="4 5">IMCC1616</strain>
    </source>
</reference>
<proteinExistence type="inferred from homology"/>
<protein>
    <submittedName>
        <fullName evidence="4">TIGR01777 family oxidoreductase</fullName>
    </submittedName>
</protein>
<evidence type="ECO:0000256" key="1">
    <source>
        <dbReference type="ARBA" id="ARBA00009353"/>
    </source>
</evidence>
<dbReference type="SUPFAM" id="SSF51735">
    <property type="entry name" value="NAD(P)-binding Rossmann-fold domains"/>
    <property type="match status" value="1"/>
</dbReference>
<comment type="caution">
    <text evidence="4">The sequence shown here is derived from an EMBL/GenBank/DDBJ whole genome shotgun (WGS) entry which is preliminary data.</text>
</comment>
<evidence type="ECO:0000259" key="3">
    <source>
        <dbReference type="Pfam" id="PF08338"/>
    </source>
</evidence>
<evidence type="ECO:0000259" key="2">
    <source>
        <dbReference type="Pfam" id="PF01370"/>
    </source>
</evidence>
<dbReference type="InterPro" id="IPR013549">
    <property type="entry name" value="DUF1731"/>
</dbReference>
<evidence type="ECO:0000313" key="5">
    <source>
        <dbReference type="Proteomes" id="UP001474120"/>
    </source>
</evidence>
<dbReference type="NCBIfam" id="TIGR01777">
    <property type="entry name" value="yfcH"/>
    <property type="match status" value="1"/>
</dbReference>
<dbReference type="Pfam" id="PF08338">
    <property type="entry name" value="DUF1731"/>
    <property type="match status" value="1"/>
</dbReference>
<evidence type="ECO:0000313" key="4">
    <source>
        <dbReference type="EMBL" id="MEL4456036.1"/>
    </source>
</evidence>
<accession>A0ABU9L0S3</accession>
<gene>
    <name evidence="4" type="ORF">AABB81_09040</name>
</gene>
<feature type="domain" description="DUF1731" evidence="3">
    <location>
        <begin position="254"/>
        <end position="300"/>
    </location>
</feature>
<sequence length="302" mass="33669">MALKVLITGGTGAIGSQLCDFLSEHNCEVSVLSRSRNEHSKYTTYLWDYENSLIDKKAFEQCDYIIHLAGAGIADKRWTKARKKEILNSRVKTTALLFKALSNTDHKVKGIISASAVGYYGQITTPLNFKEEDPPGNDFVASVCKAWETEVNRFNELSVRTVNLRIGIVLMKKGGALEKMAKPFRWNVGAPLGHGKQIIPWIHIIDLNHIVLQALSNPEMKGAYNCCAPDPVSNEKFSEEIAVALDKTLWLPHVPSSVLRLLLGKRSVLLTEGSRVSSKKILNSGYVFKYPHIREALHDLLP</sequence>
<organism evidence="4 5">
    <name type="scientific">Lutimonas vermicola</name>
    <dbReference type="NCBI Taxonomy" id="414288"/>
    <lineage>
        <taxon>Bacteria</taxon>
        <taxon>Pseudomonadati</taxon>
        <taxon>Bacteroidota</taxon>
        <taxon>Flavobacteriia</taxon>
        <taxon>Flavobacteriales</taxon>
        <taxon>Flavobacteriaceae</taxon>
        <taxon>Lutimonas</taxon>
    </lineage>
</organism>
<keyword evidence="5" id="KW-1185">Reference proteome</keyword>
<feature type="domain" description="NAD-dependent epimerase/dehydratase" evidence="2">
    <location>
        <begin position="5"/>
        <end position="226"/>
    </location>
</feature>
<dbReference type="InterPro" id="IPR001509">
    <property type="entry name" value="Epimerase_deHydtase"/>
</dbReference>
<dbReference type="Proteomes" id="UP001474120">
    <property type="component" value="Unassembled WGS sequence"/>
</dbReference>
<dbReference type="RefSeq" id="WP_342160059.1">
    <property type="nucleotide sequence ID" value="NZ_JBCDNA010000002.1"/>
</dbReference>
<dbReference type="Pfam" id="PF01370">
    <property type="entry name" value="Epimerase"/>
    <property type="match status" value="1"/>
</dbReference>
<dbReference type="EMBL" id="JBCDNA010000002">
    <property type="protein sequence ID" value="MEL4456036.1"/>
    <property type="molecule type" value="Genomic_DNA"/>
</dbReference>
<dbReference type="PANTHER" id="PTHR11092">
    <property type="entry name" value="SUGAR NUCLEOTIDE EPIMERASE RELATED"/>
    <property type="match status" value="1"/>
</dbReference>
<dbReference type="InterPro" id="IPR036291">
    <property type="entry name" value="NAD(P)-bd_dom_sf"/>
</dbReference>